<organism evidence="1 2">
    <name type="scientific">Peribacillus glennii</name>
    <dbReference type="NCBI Taxonomy" id="2303991"/>
    <lineage>
        <taxon>Bacteria</taxon>
        <taxon>Bacillati</taxon>
        <taxon>Bacillota</taxon>
        <taxon>Bacilli</taxon>
        <taxon>Bacillales</taxon>
        <taxon>Bacillaceae</taxon>
        <taxon>Peribacillus</taxon>
    </lineage>
</organism>
<evidence type="ECO:0000313" key="2">
    <source>
        <dbReference type="Proteomes" id="UP000262939"/>
    </source>
</evidence>
<dbReference type="AlphaFoldDB" id="A0A372L8E5"/>
<name>A0A372L8E5_9BACI</name>
<protein>
    <submittedName>
        <fullName evidence="1">Uncharacterized protein</fullName>
    </submittedName>
</protein>
<accession>A0A372L8E5</accession>
<dbReference type="RefSeq" id="WP_117324106.1">
    <property type="nucleotide sequence ID" value="NZ_QVTD01000016.1"/>
</dbReference>
<dbReference type="Proteomes" id="UP000262939">
    <property type="component" value="Unassembled WGS sequence"/>
</dbReference>
<keyword evidence="2" id="KW-1185">Reference proteome</keyword>
<evidence type="ECO:0000313" key="1">
    <source>
        <dbReference type="EMBL" id="RFU61302.1"/>
    </source>
</evidence>
<reference evidence="1 2" key="1">
    <citation type="submission" date="2018-08" db="EMBL/GenBank/DDBJ databases">
        <title>Bacillus chawlae sp. nov., Bacillus glennii sp. nov., and Bacillus saganii sp. nov. Isolated from the Vehicle Assembly Building at Kennedy Space Center where the Viking Spacecraft were Assembled.</title>
        <authorList>
            <person name="Seuylemezian A."/>
            <person name="Vaishampayan P."/>
        </authorList>
    </citation>
    <scope>NUCLEOTIDE SEQUENCE [LARGE SCALE GENOMIC DNA]</scope>
    <source>
        <strain evidence="1 2">V44-8</strain>
    </source>
</reference>
<sequence length="116" mass="13233">MTQTDLISKFFLGIDSFAGRFLEVTKQLESKVLKGIGIVTEFVNNLDLREWNLSMYNSEPCHDSTTLPDDVNVLGIMLLEEVFVDEDVGIIDMYFIDSLGVKPTHDIRHALWRIVV</sequence>
<dbReference type="EMBL" id="QVTD01000016">
    <property type="protein sequence ID" value="RFU61302.1"/>
    <property type="molecule type" value="Genomic_DNA"/>
</dbReference>
<gene>
    <name evidence="1" type="ORF">D0466_19015</name>
</gene>
<proteinExistence type="predicted"/>
<comment type="caution">
    <text evidence="1">The sequence shown here is derived from an EMBL/GenBank/DDBJ whole genome shotgun (WGS) entry which is preliminary data.</text>
</comment>